<dbReference type="AlphaFoldDB" id="A0A0B6Z925"/>
<gene>
    <name evidence="1" type="primary">ORF53173</name>
</gene>
<sequence length="61" mass="7071">DVKKRLIAAEAVTDPDIAARKKIRHNLKKREATKRKLEQKKPGKRIKKNKLSILNIVVEDE</sequence>
<name>A0A0B6Z925_9EUPU</name>
<evidence type="ECO:0000313" key="1">
    <source>
        <dbReference type="EMBL" id="CEK64867.1"/>
    </source>
</evidence>
<protein>
    <submittedName>
        <fullName evidence="1">Uncharacterized protein</fullName>
    </submittedName>
</protein>
<organism evidence="1">
    <name type="scientific">Arion vulgaris</name>
    <dbReference type="NCBI Taxonomy" id="1028688"/>
    <lineage>
        <taxon>Eukaryota</taxon>
        <taxon>Metazoa</taxon>
        <taxon>Spiralia</taxon>
        <taxon>Lophotrochozoa</taxon>
        <taxon>Mollusca</taxon>
        <taxon>Gastropoda</taxon>
        <taxon>Heterobranchia</taxon>
        <taxon>Euthyneura</taxon>
        <taxon>Panpulmonata</taxon>
        <taxon>Eupulmonata</taxon>
        <taxon>Stylommatophora</taxon>
        <taxon>Helicina</taxon>
        <taxon>Arionoidea</taxon>
        <taxon>Arionidae</taxon>
        <taxon>Arion</taxon>
    </lineage>
</organism>
<feature type="non-terminal residue" evidence="1">
    <location>
        <position position="1"/>
    </location>
</feature>
<proteinExistence type="predicted"/>
<reference evidence="1" key="1">
    <citation type="submission" date="2014-12" db="EMBL/GenBank/DDBJ databases">
        <title>Insight into the proteome of Arion vulgaris.</title>
        <authorList>
            <person name="Aradska J."/>
            <person name="Bulat T."/>
            <person name="Smidak R."/>
            <person name="Sarate P."/>
            <person name="Gangsoo J."/>
            <person name="Sialana F."/>
            <person name="Bilban M."/>
            <person name="Lubec G."/>
        </authorList>
    </citation>
    <scope>NUCLEOTIDE SEQUENCE</scope>
    <source>
        <tissue evidence="1">Skin</tissue>
    </source>
</reference>
<dbReference type="EMBL" id="HACG01018002">
    <property type="protein sequence ID" value="CEK64867.1"/>
    <property type="molecule type" value="Transcribed_RNA"/>
</dbReference>
<accession>A0A0B6Z925</accession>